<proteinExistence type="predicted"/>
<dbReference type="Proteomes" id="UP001280121">
    <property type="component" value="Unassembled WGS sequence"/>
</dbReference>
<dbReference type="AlphaFoldDB" id="A0AAD9X2B5"/>
<dbReference type="EMBL" id="JANJYI010000004">
    <property type="protein sequence ID" value="KAK2651455.1"/>
    <property type="molecule type" value="Genomic_DNA"/>
</dbReference>
<organism evidence="1 2">
    <name type="scientific">Dipteronia dyeriana</name>
    <dbReference type="NCBI Taxonomy" id="168575"/>
    <lineage>
        <taxon>Eukaryota</taxon>
        <taxon>Viridiplantae</taxon>
        <taxon>Streptophyta</taxon>
        <taxon>Embryophyta</taxon>
        <taxon>Tracheophyta</taxon>
        <taxon>Spermatophyta</taxon>
        <taxon>Magnoliopsida</taxon>
        <taxon>eudicotyledons</taxon>
        <taxon>Gunneridae</taxon>
        <taxon>Pentapetalae</taxon>
        <taxon>rosids</taxon>
        <taxon>malvids</taxon>
        <taxon>Sapindales</taxon>
        <taxon>Sapindaceae</taxon>
        <taxon>Hippocastanoideae</taxon>
        <taxon>Acereae</taxon>
        <taxon>Dipteronia</taxon>
    </lineage>
</organism>
<keyword evidence="2" id="KW-1185">Reference proteome</keyword>
<evidence type="ECO:0000313" key="1">
    <source>
        <dbReference type="EMBL" id="KAK2651455.1"/>
    </source>
</evidence>
<sequence>MDGGDQLHRASSSRWMNNSIEAFTRASSREEDDEEALKWAALEKLPTFYRLWKGILTS</sequence>
<evidence type="ECO:0000313" key="2">
    <source>
        <dbReference type="Proteomes" id="UP001280121"/>
    </source>
</evidence>
<accession>A0AAD9X2B5</accession>
<name>A0AAD9X2B5_9ROSI</name>
<protein>
    <submittedName>
        <fullName evidence="1">Uncharacterized protein</fullName>
    </submittedName>
</protein>
<comment type="caution">
    <text evidence="1">The sequence shown here is derived from an EMBL/GenBank/DDBJ whole genome shotgun (WGS) entry which is preliminary data.</text>
</comment>
<gene>
    <name evidence="1" type="ORF">Ddye_011311</name>
</gene>
<reference evidence="1" key="1">
    <citation type="journal article" date="2023" name="Plant J.">
        <title>Genome sequences and population genomics provide insights into the demographic history, inbreeding, and mutation load of two 'living fossil' tree species of Dipteronia.</title>
        <authorList>
            <person name="Feng Y."/>
            <person name="Comes H.P."/>
            <person name="Chen J."/>
            <person name="Zhu S."/>
            <person name="Lu R."/>
            <person name="Zhang X."/>
            <person name="Li P."/>
            <person name="Qiu J."/>
            <person name="Olsen K.M."/>
            <person name="Qiu Y."/>
        </authorList>
    </citation>
    <scope>NUCLEOTIDE SEQUENCE</scope>
    <source>
        <strain evidence="1">KIB01</strain>
    </source>
</reference>